<evidence type="ECO:0000313" key="2">
    <source>
        <dbReference type="EMBL" id="GMN40516.1"/>
    </source>
</evidence>
<keyword evidence="1" id="KW-0472">Membrane</keyword>
<proteinExistence type="predicted"/>
<reference evidence="2" key="1">
    <citation type="submission" date="2023-07" db="EMBL/GenBank/DDBJ databases">
        <title>draft genome sequence of fig (Ficus carica).</title>
        <authorList>
            <person name="Takahashi T."/>
            <person name="Nishimura K."/>
        </authorList>
    </citation>
    <scope>NUCLEOTIDE SEQUENCE</scope>
</reference>
<gene>
    <name evidence="2" type="ORF">TIFTF001_009740</name>
</gene>
<name>A0AA88AAY7_FICCA</name>
<evidence type="ECO:0000313" key="3">
    <source>
        <dbReference type="Proteomes" id="UP001187192"/>
    </source>
</evidence>
<feature type="transmembrane region" description="Helical" evidence="1">
    <location>
        <begin position="204"/>
        <end position="226"/>
    </location>
</feature>
<comment type="caution">
    <text evidence="2">The sequence shown here is derived from an EMBL/GenBank/DDBJ whole genome shotgun (WGS) entry which is preliminary data.</text>
</comment>
<dbReference type="EMBL" id="BTGU01000011">
    <property type="protein sequence ID" value="GMN40516.1"/>
    <property type="molecule type" value="Genomic_DNA"/>
</dbReference>
<keyword evidence="1" id="KW-0812">Transmembrane</keyword>
<dbReference type="Proteomes" id="UP001187192">
    <property type="component" value="Unassembled WGS sequence"/>
</dbReference>
<dbReference type="AlphaFoldDB" id="A0AA88AAY7"/>
<evidence type="ECO:0000256" key="1">
    <source>
        <dbReference type="SAM" id="Phobius"/>
    </source>
</evidence>
<keyword evidence="1" id="KW-1133">Transmembrane helix</keyword>
<accession>A0AA88AAY7</accession>
<protein>
    <submittedName>
        <fullName evidence="2">Uncharacterized protein</fullName>
    </submittedName>
</protein>
<organism evidence="2 3">
    <name type="scientific">Ficus carica</name>
    <name type="common">Common fig</name>
    <dbReference type="NCBI Taxonomy" id="3494"/>
    <lineage>
        <taxon>Eukaryota</taxon>
        <taxon>Viridiplantae</taxon>
        <taxon>Streptophyta</taxon>
        <taxon>Embryophyta</taxon>
        <taxon>Tracheophyta</taxon>
        <taxon>Spermatophyta</taxon>
        <taxon>Magnoliopsida</taxon>
        <taxon>eudicotyledons</taxon>
        <taxon>Gunneridae</taxon>
        <taxon>Pentapetalae</taxon>
        <taxon>rosids</taxon>
        <taxon>fabids</taxon>
        <taxon>Rosales</taxon>
        <taxon>Moraceae</taxon>
        <taxon>Ficeae</taxon>
        <taxon>Ficus</taxon>
    </lineage>
</organism>
<keyword evidence="3" id="KW-1185">Reference proteome</keyword>
<sequence>MFIVLPTTPASSQGVVYYAPNAHPSAASQFIRLLCEERLPISASQILGLLTPNACPSAISHFFHLLALVYCSPTLRPCGCFTVPSFFVLLPLSHVLRQLRSLFFLSVVWVFKSSEFDSLNALVPIVCSIFLRDEFPCIVGGTCGVNWGPRSKLKLEGSLPTISEFRNQLPEPLLPALIHRQPLYTYPPAQTRYYISLLICIRQFVLMGCWLAVCSIVGLDICVVIFECDGLGIFAERVVNVRPPCPLIMFRG</sequence>